<reference evidence="1 2" key="2">
    <citation type="submission" date="2018-11" db="EMBL/GenBank/DDBJ databases">
        <authorList>
            <consortium name="Pathogen Informatics"/>
        </authorList>
    </citation>
    <scope>NUCLEOTIDE SEQUENCE [LARGE SCALE GENOMIC DNA]</scope>
    <source>
        <strain evidence="1">Dakar</strain>
        <strain evidence="2">Dakar, Senegal</strain>
    </source>
</reference>
<dbReference type="STRING" id="6186.A0A183KJF3"/>
<organism evidence="3">
    <name type="scientific">Schistosoma curassoni</name>
    <dbReference type="NCBI Taxonomy" id="6186"/>
    <lineage>
        <taxon>Eukaryota</taxon>
        <taxon>Metazoa</taxon>
        <taxon>Spiralia</taxon>
        <taxon>Lophotrochozoa</taxon>
        <taxon>Platyhelminthes</taxon>
        <taxon>Trematoda</taxon>
        <taxon>Digenea</taxon>
        <taxon>Strigeidida</taxon>
        <taxon>Schistosomatoidea</taxon>
        <taxon>Schistosomatidae</taxon>
        <taxon>Schistosoma</taxon>
    </lineage>
</organism>
<name>A0A183KJF3_9TREM</name>
<accession>A0A183KJF3</accession>
<sequence length="322" mass="37122">MDNTGYENIMGRYELGERNENGDGFANLCVFDKMVIGGKVLPHVRIHKAIWVSPNRVTENQTDYICLIKKLRMTMEDVRTRKGANIALDHHMVVAKIKLKLKMQWTALQRLHRDFIQDTNKLDKFKIALNNRFQASQDLLKEETTMKDNWKGVKKTLTLTGQKVLGRKKHHHKVWISIEKLEKIQERTKKKTAINNSQTRTEKIKAHTEYTEVNKQMKKSNRADKQKYVGELATTVEKSAKEGNIEQLYDTKKIQEFLNRPAPLNPQDIEAAHTDPPMDVTLRTIKKIRMAIKQTKSGKAAGPDVSAEALESDIEVFIYLNT</sequence>
<evidence type="ECO:0000313" key="2">
    <source>
        <dbReference type="Proteomes" id="UP000279833"/>
    </source>
</evidence>
<dbReference type="AlphaFoldDB" id="A0A183KJF3"/>
<evidence type="ECO:0000313" key="3">
    <source>
        <dbReference type="WBParaSite" id="SCUD_0001516201-mRNA-1"/>
    </source>
</evidence>
<gene>
    <name evidence="1" type="ORF">SCUD_LOCUS15159</name>
</gene>
<evidence type="ECO:0000313" key="1">
    <source>
        <dbReference type="EMBL" id="VDP58567.1"/>
    </source>
</evidence>
<dbReference type="Proteomes" id="UP000279833">
    <property type="component" value="Unassembled WGS sequence"/>
</dbReference>
<protein>
    <submittedName>
        <fullName evidence="3">Reverse transcriptase domain-containing protein</fullName>
    </submittedName>
</protein>
<reference evidence="3" key="1">
    <citation type="submission" date="2016-06" db="UniProtKB">
        <authorList>
            <consortium name="WormBaseParasite"/>
        </authorList>
    </citation>
    <scope>IDENTIFICATION</scope>
</reference>
<proteinExistence type="predicted"/>
<dbReference type="WBParaSite" id="SCUD_0001516201-mRNA-1">
    <property type="protein sequence ID" value="SCUD_0001516201-mRNA-1"/>
    <property type="gene ID" value="SCUD_0001516201"/>
</dbReference>
<keyword evidence="2" id="KW-1185">Reference proteome</keyword>
<dbReference type="EMBL" id="UZAK01037370">
    <property type="protein sequence ID" value="VDP58567.1"/>
    <property type="molecule type" value="Genomic_DNA"/>
</dbReference>